<comment type="subcellular location">
    <subcellularLocation>
        <location evidence="1">Cell membrane</location>
        <topology evidence="1">Multi-pass membrane protein</topology>
    </subcellularLocation>
</comment>
<keyword evidence="7" id="KW-0479">Metal-binding</keyword>
<dbReference type="InterPro" id="IPR005744">
    <property type="entry name" value="Hy-lIII"/>
</dbReference>
<keyword evidence="5 8" id="KW-1133">Transmembrane helix</keyword>
<dbReference type="GO" id="GO:0005886">
    <property type="term" value="C:plasma membrane"/>
    <property type="evidence" value="ECO:0007669"/>
    <property type="project" value="UniProtKB-SubCell"/>
</dbReference>
<name>A0A0U2ZET1_9ALTE</name>
<feature type="transmembrane region" description="Helical" evidence="8">
    <location>
        <begin position="117"/>
        <end position="133"/>
    </location>
</feature>
<dbReference type="GO" id="GO:0140911">
    <property type="term" value="F:pore-forming activity"/>
    <property type="evidence" value="ECO:0007669"/>
    <property type="project" value="InterPro"/>
</dbReference>
<dbReference type="Pfam" id="PF03006">
    <property type="entry name" value="HlyIII"/>
    <property type="match status" value="1"/>
</dbReference>
<feature type="transmembrane region" description="Helical" evidence="8">
    <location>
        <begin position="140"/>
        <end position="160"/>
    </location>
</feature>
<evidence type="ECO:0000256" key="6">
    <source>
        <dbReference type="ARBA" id="ARBA00023136"/>
    </source>
</evidence>
<keyword evidence="3" id="KW-1003">Cell membrane</keyword>
<feature type="transmembrane region" description="Helical" evidence="8">
    <location>
        <begin position="166"/>
        <end position="185"/>
    </location>
</feature>
<keyword evidence="6 8" id="KW-0472">Membrane</keyword>
<evidence type="ECO:0000256" key="7">
    <source>
        <dbReference type="PIRSR" id="PIRSR604254-1"/>
    </source>
</evidence>
<evidence type="ECO:0000256" key="4">
    <source>
        <dbReference type="ARBA" id="ARBA00022692"/>
    </source>
</evidence>
<accession>A0A0U2ZET1</accession>
<dbReference type="OrthoDB" id="9813689at2"/>
<dbReference type="PANTHER" id="PTHR20855">
    <property type="entry name" value="ADIPOR/PROGESTIN RECEPTOR-RELATED"/>
    <property type="match status" value="1"/>
</dbReference>
<proteinExistence type="inferred from homology"/>
<feature type="transmembrane region" description="Helical" evidence="8">
    <location>
        <begin position="91"/>
        <end position="111"/>
    </location>
</feature>
<dbReference type="InterPro" id="IPR004254">
    <property type="entry name" value="AdipoR/HlyIII-related"/>
</dbReference>
<dbReference type="AlphaFoldDB" id="A0A0U2ZET1"/>
<feature type="transmembrane region" description="Helical" evidence="8">
    <location>
        <begin position="21"/>
        <end position="43"/>
    </location>
</feature>
<dbReference type="PANTHER" id="PTHR20855:SF3">
    <property type="entry name" value="LD03007P"/>
    <property type="match status" value="1"/>
</dbReference>
<dbReference type="KEGG" id="lal:AT746_04700"/>
<gene>
    <name evidence="9" type="ORF">AT746_04700</name>
</gene>
<feature type="binding site" evidence="7">
    <location>
        <position position="194"/>
    </location>
    <ligand>
        <name>Zn(2+)</name>
        <dbReference type="ChEBI" id="CHEBI:29105"/>
    </ligand>
</feature>
<evidence type="ECO:0000313" key="10">
    <source>
        <dbReference type="Proteomes" id="UP000068447"/>
    </source>
</evidence>
<evidence type="ECO:0000256" key="1">
    <source>
        <dbReference type="ARBA" id="ARBA00004651"/>
    </source>
</evidence>
<dbReference type="NCBIfam" id="TIGR01065">
    <property type="entry name" value="hlyIII"/>
    <property type="match status" value="1"/>
</dbReference>
<keyword evidence="10" id="KW-1185">Reference proteome</keyword>
<evidence type="ECO:0000256" key="8">
    <source>
        <dbReference type="SAM" id="Phobius"/>
    </source>
</evidence>
<reference evidence="9 10" key="1">
    <citation type="submission" date="2015-12" db="EMBL/GenBank/DDBJ databases">
        <title>Complete genome of Lacimicrobium alkaliphilum KCTC 32984.</title>
        <authorList>
            <person name="Kim S.-G."/>
            <person name="Lee Y.-J."/>
        </authorList>
    </citation>
    <scope>NUCLEOTIDE SEQUENCE [LARGE SCALE GENOMIC DNA]</scope>
    <source>
        <strain evidence="9 10">YelD216</strain>
    </source>
</reference>
<feature type="binding site" evidence="7">
    <location>
        <position position="198"/>
    </location>
    <ligand>
        <name>Zn(2+)</name>
        <dbReference type="ChEBI" id="CHEBI:29105"/>
    </ligand>
</feature>
<feature type="transmembrane region" description="Helical" evidence="8">
    <location>
        <begin position="49"/>
        <end position="71"/>
    </location>
</feature>
<feature type="binding site" evidence="7">
    <location>
        <position position="72"/>
    </location>
    <ligand>
        <name>Zn(2+)</name>
        <dbReference type="ChEBI" id="CHEBI:29105"/>
    </ligand>
</feature>
<feature type="transmembrane region" description="Helical" evidence="8">
    <location>
        <begin position="197"/>
        <end position="216"/>
    </location>
</feature>
<evidence type="ECO:0000256" key="3">
    <source>
        <dbReference type="ARBA" id="ARBA00022475"/>
    </source>
</evidence>
<comment type="similarity">
    <text evidence="2">Belongs to the UPF0073 (Hly-III) family.</text>
</comment>
<evidence type="ECO:0000313" key="9">
    <source>
        <dbReference type="EMBL" id="ALS97639.1"/>
    </source>
</evidence>
<organism evidence="9 10">
    <name type="scientific">Lacimicrobium alkaliphilum</name>
    <dbReference type="NCBI Taxonomy" id="1526571"/>
    <lineage>
        <taxon>Bacteria</taxon>
        <taxon>Pseudomonadati</taxon>
        <taxon>Pseudomonadota</taxon>
        <taxon>Gammaproteobacteria</taxon>
        <taxon>Alteromonadales</taxon>
        <taxon>Alteromonadaceae</taxon>
        <taxon>Lacimicrobium</taxon>
    </lineage>
</organism>
<evidence type="ECO:0000256" key="5">
    <source>
        <dbReference type="ARBA" id="ARBA00022989"/>
    </source>
</evidence>
<sequence>MRHRRLSLSSPSRPYSVAEEWLNAVSHGLGFFIAIAGLVFLLLRSEDNLSIIASTIYGSSLLLMFLTSTLYHSITAEKLKHWLKLFDHSAIYLLIAGTYTPFMLVSVGGWVGTLGTVLIWSIAVAGVVFKWFARHRFPRLSVTLYLLMGWLAVAFIYPLYQALPGGGLWLLVAGGICFSLGVIFYTAKQRQYTHAIWHLFVIAGCSCHYLAIYYFVL</sequence>
<protein>
    <submittedName>
        <fullName evidence="9">Hemolysin III family protein</fullName>
    </submittedName>
</protein>
<dbReference type="Proteomes" id="UP000068447">
    <property type="component" value="Chromosome"/>
</dbReference>
<keyword evidence="4 8" id="KW-0812">Transmembrane</keyword>
<dbReference type="STRING" id="1526571.AT746_04700"/>
<dbReference type="GO" id="GO:0046872">
    <property type="term" value="F:metal ion binding"/>
    <property type="evidence" value="ECO:0007669"/>
    <property type="project" value="UniProtKB-KW"/>
</dbReference>
<keyword evidence="7" id="KW-0862">Zinc</keyword>
<dbReference type="EMBL" id="CP013650">
    <property type="protein sequence ID" value="ALS97639.1"/>
    <property type="molecule type" value="Genomic_DNA"/>
</dbReference>
<evidence type="ECO:0000256" key="2">
    <source>
        <dbReference type="ARBA" id="ARBA00008488"/>
    </source>
</evidence>